<evidence type="ECO:0000256" key="1">
    <source>
        <dbReference type="SAM" id="MobiDB-lite"/>
    </source>
</evidence>
<sequence>PRARAAEPTAGRGLGRRRRARRARVRQRAAPDAHRRAPVRPAAVGPQRADLHAGRGRQHAAPAEALQCRRPAARPRVRAVGRRGRPPRGDGGGDAPPASGVARRGAPAALSPLDAEALAGPSEDSCGPGGLEVELAVLLCDESEEFGRLPPDVAVFFCCEVASLCTAVHQDALAARLLWRARRASEALPGHHPLAVAPWAGLCRVALHAGHHDAAARAALRARSIREQSLGPDTLETATAYNNLACCLHALGRPYESSVYLEIAAEVMRELAGEDPALDHPRAQVVVRNLGRARSEKRRLVCDVPHLFALPVKAPAPPARRPSSARPGSARRAPAAAPA</sequence>
<feature type="compositionally biased region" description="Basic residues" evidence="1">
    <location>
        <begin position="14"/>
        <end position="27"/>
    </location>
</feature>
<dbReference type="EMBL" id="CAUYUJ010001233">
    <property type="protein sequence ID" value="CAK0794958.1"/>
    <property type="molecule type" value="Genomic_DNA"/>
</dbReference>
<reference evidence="2" key="1">
    <citation type="submission" date="2023-10" db="EMBL/GenBank/DDBJ databases">
        <authorList>
            <person name="Chen Y."/>
            <person name="Shah S."/>
            <person name="Dougan E. K."/>
            <person name="Thang M."/>
            <person name="Chan C."/>
        </authorList>
    </citation>
    <scope>NUCLEOTIDE SEQUENCE [LARGE SCALE GENOMIC DNA]</scope>
</reference>
<dbReference type="Pfam" id="PF13424">
    <property type="entry name" value="TPR_12"/>
    <property type="match status" value="1"/>
</dbReference>
<gene>
    <name evidence="2" type="ORF">PCOR1329_LOCUS4774</name>
</gene>
<keyword evidence="3" id="KW-1185">Reference proteome</keyword>
<dbReference type="Proteomes" id="UP001189429">
    <property type="component" value="Unassembled WGS sequence"/>
</dbReference>
<feature type="region of interest" description="Disordered" evidence="1">
    <location>
        <begin position="1"/>
        <end position="106"/>
    </location>
</feature>
<evidence type="ECO:0000313" key="2">
    <source>
        <dbReference type="EMBL" id="CAK0794958.1"/>
    </source>
</evidence>
<proteinExistence type="predicted"/>
<feature type="non-terminal residue" evidence="2">
    <location>
        <position position="339"/>
    </location>
</feature>
<dbReference type="SUPFAM" id="SSF48452">
    <property type="entry name" value="TPR-like"/>
    <property type="match status" value="1"/>
</dbReference>
<comment type="caution">
    <text evidence="2">The sequence shown here is derived from an EMBL/GenBank/DDBJ whole genome shotgun (WGS) entry which is preliminary data.</text>
</comment>
<name>A0ABN9PTI8_9DINO</name>
<feature type="compositionally biased region" description="Low complexity" evidence="1">
    <location>
        <begin position="39"/>
        <end position="48"/>
    </location>
</feature>
<feature type="compositionally biased region" description="Basic residues" evidence="1">
    <location>
        <begin position="71"/>
        <end position="86"/>
    </location>
</feature>
<evidence type="ECO:0008006" key="4">
    <source>
        <dbReference type="Google" id="ProtNLM"/>
    </source>
</evidence>
<evidence type="ECO:0000313" key="3">
    <source>
        <dbReference type="Proteomes" id="UP001189429"/>
    </source>
</evidence>
<feature type="non-terminal residue" evidence="2">
    <location>
        <position position="1"/>
    </location>
</feature>
<feature type="region of interest" description="Disordered" evidence="1">
    <location>
        <begin position="313"/>
        <end position="339"/>
    </location>
</feature>
<dbReference type="InterPro" id="IPR011990">
    <property type="entry name" value="TPR-like_helical_dom_sf"/>
</dbReference>
<organism evidence="2 3">
    <name type="scientific">Prorocentrum cordatum</name>
    <dbReference type="NCBI Taxonomy" id="2364126"/>
    <lineage>
        <taxon>Eukaryota</taxon>
        <taxon>Sar</taxon>
        <taxon>Alveolata</taxon>
        <taxon>Dinophyceae</taxon>
        <taxon>Prorocentrales</taxon>
        <taxon>Prorocentraceae</taxon>
        <taxon>Prorocentrum</taxon>
    </lineage>
</organism>
<protein>
    <recommendedName>
        <fullName evidence="4">Kinesin light chain</fullName>
    </recommendedName>
</protein>
<feature type="compositionally biased region" description="Low complexity" evidence="1">
    <location>
        <begin position="321"/>
        <end position="339"/>
    </location>
</feature>
<accession>A0ABN9PTI8</accession>
<dbReference type="Gene3D" id="1.25.40.10">
    <property type="entry name" value="Tetratricopeptide repeat domain"/>
    <property type="match status" value="1"/>
</dbReference>